<proteinExistence type="predicted"/>
<sequence>MRRPLIAITLLLGSIASLSYAEVVTPEEFWQSYNGSHSGRPLIIDVRTHEEFIDGHLPGAINIPYDQIESLTTFAPDKSQSLFIYCRSGRRSGIAEATLNKLGYSNIYNGESYQALAEAMPK</sequence>
<dbReference type="CDD" id="cd00158">
    <property type="entry name" value="RHOD"/>
    <property type="match status" value="1"/>
</dbReference>
<protein>
    <submittedName>
        <fullName evidence="3">Rhodanese-like domain-containing protein</fullName>
    </submittedName>
</protein>
<dbReference type="PANTHER" id="PTHR45431">
    <property type="entry name" value="RHODANESE-LIKE DOMAIN-CONTAINING PROTEIN 15, CHLOROPLASTIC"/>
    <property type="match status" value="1"/>
</dbReference>
<feature type="chain" id="PRO_5015569499" evidence="1">
    <location>
        <begin position="22"/>
        <end position="122"/>
    </location>
</feature>
<dbReference type="GO" id="GO:0004792">
    <property type="term" value="F:thiosulfate-cyanide sulfurtransferase activity"/>
    <property type="evidence" value="ECO:0007669"/>
    <property type="project" value="InterPro"/>
</dbReference>
<gene>
    <name evidence="3" type="ORF">C9J01_18610</name>
</gene>
<evidence type="ECO:0000313" key="3">
    <source>
        <dbReference type="EMBL" id="PSW10607.1"/>
    </source>
</evidence>
<dbReference type="AlphaFoldDB" id="A0A2T3NAK0"/>
<keyword evidence="1" id="KW-0732">Signal</keyword>
<dbReference type="InterPro" id="IPR001307">
    <property type="entry name" value="Thiosulphate_STrfase_CS"/>
</dbReference>
<evidence type="ECO:0000313" key="4">
    <source>
        <dbReference type="Proteomes" id="UP000241346"/>
    </source>
</evidence>
<evidence type="ECO:0000256" key="1">
    <source>
        <dbReference type="SAM" id="SignalP"/>
    </source>
</evidence>
<dbReference type="PROSITE" id="PS00380">
    <property type="entry name" value="RHODANESE_1"/>
    <property type="match status" value="1"/>
</dbReference>
<dbReference type="PROSITE" id="PS50206">
    <property type="entry name" value="RHODANESE_3"/>
    <property type="match status" value="1"/>
</dbReference>
<feature type="signal peptide" evidence="1">
    <location>
        <begin position="1"/>
        <end position="21"/>
    </location>
</feature>
<evidence type="ECO:0000259" key="2">
    <source>
        <dbReference type="PROSITE" id="PS50206"/>
    </source>
</evidence>
<accession>A0A2T3NAK0</accession>
<dbReference type="InterPro" id="IPR001763">
    <property type="entry name" value="Rhodanese-like_dom"/>
</dbReference>
<name>A0A2T3NAK0_9GAMM</name>
<organism evidence="3 4">
    <name type="scientific">Photobacterium rosenbergii</name>
    <dbReference type="NCBI Taxonomy" id="294936"/>
    <lineage>
        <taxon>Bacteria</taxon>
        <taxon>Pseudomonadati</taxon>
        <taxon>Pseudomonadota</taxon>
        <taxon>Gammaproteobacteria</taxon>
        <taxon>Vibrionales</taxon>
        <taxon>Vibrionaceae</taxon>
        <taxon>Photobacterium</taxon>
    </lineage>
</organism>
<dbReference type="InterPro" id="IPR052367">
    <property type="entry name" value="Thiosulfate_ST/Rhodanese-like"/>
</dbReference>
<dbReference type="Pfam" id="PF00581">
    <property type="entry name" value="Rhodanese"/>
    <property type="match status" value="1"/>
</dbReference>
<dbReference type="Gene3D" id="3.40.250.10">
    <property type="entry name" value="Rhodanese-like domain"/>
    <property type="match status" value="1"/>
</dbReference>
<dbReference type="RefSeq" id="WP_107299641.1">
    <property type="nucleotide sequence ID" value="NZ_PYMB01000010.1"/>
</dbReference>
<feature type="domain" description="Rhodanese" evidence="2">
    <location>
        <begin position="37"/>
        <end position="121"/>
    </location>
</feature>
<dbReference type="InterPro" id="IPR036873">
    <property type="entry name" value="Rhodanese-like_dom_sf"/>
</dbReference>
<dbReference type="SUPFAM" id="SSF52821">
    <property type="entry name" value="Rhodanese/Cell cycle control phosphatase"/>
    <property type="match status" value="1"/>
</dbReference>
<dbReference type="SMART" id="SM00450">
    <property type="entry name" value="RHOD"/>
    <property type="match status" value="1"/>
</dbReference>
<dbReference type="Proteomes" id="UP000241346">
    <property type="component" value="Unassembled WGS sequence"/>
</dbReference>
<dbReference type="EMBL" id="PYMB01000010">
    <property type="protein sequence ID" value="PSW10607.1"/>
    <property type="molecule type" value="Genomic_DNA"/>
</dbReference>
<dbReference type="PANTHER" id="PTHR45431:SF3">
    <property type="entry name" value="RHODANESE-LIKE DOMAIN-CONTAINING PROTEIN 15, CHLOROPLASTIC"/>
    <property type="match status" value="1"/>
</dbReference>
<dbReference type="OrthoDB" id="9814704at2"/>
<comment type="caution">
    <text evidence="3">The sequence shown here is derived from an EMBL/GenBank/DDBJ whole genome shotgun (WGS) entry which is preliminary data.</text>
</comment>
<reference evidence="3 4" key="1">
    <citation type="submission" date="2018-03" db="EMBL/GenBank/DDBJ databases">
        <title>Whole genome sequencing of Histamine producing bacteria.</title>
        <authorList>
            <person name="Butler K."/>
        </authorList>
    </citation>
    <scope>NUCLEOTIDE SEQUENCE [LARGE SCALE GENOMIC DNA]</scope>
    <source>
        <strain evidence="3 4">DSM 19138</strain>
    </source>
</reference>